<feature type="compositionally biased region" description="Basic and acidic residues" evidence="17">
    <location>
        <begin position="699"/>
        <end position="717"/>
    </location>
</feature>
<dbReference type="Proteomes" id="UP000559987">
    <property type="component" value="Unassembled WGS sequence"/>
</dbReference>
<dbReference type="InterPro" id="IPR019307">
    <property type="entry name" value="RNA-bd_AU-1/RNase_E/G"/>
</dbReference>
<evidence type="ECO:0000259" key="18">
    <source>
        <dbReference type="PROSITE" id="PS50126"/>
    </source>
</evidence>
<dbReference type="Gene3D" id="3.40.1260.20">
    <property type="entry name" value="Ribonuclease E, catalytic domain"/>
    <property type="match status" value="1"/>
</dbReference>
<keyword evidence="2 16" id="KW-1003">Cell membrane</keyword>
<feature type="compositionally biased region" description="Polar residues" evidence="17">
    <location>
        <begin position="924"/>
        <end position="937"/>
    </location>
</feature>
<dbReference type="EMBL" id="JACHXZ010000002">
    <property type="protein sequence ID" value="MBB3168196.1"/>
    <property type="molecule type" value="Genomic_DNA"/>
</dbReference>
<dbReference type="CDD" id="cd04453">
    <property type="entry name" value="S1_RNase_E"/>
    <property type="match status" value="1"/>
</dbReference>
<dbReference type="HAMAP" id="MF_00970">
    <property type="entry name" value="RNase_E"/>
    <property type="match status" value="1"/>
</dbReference>
<feature type="region of interest" description="Required for zinc-mediated homotetramerization and catalytic activity" evidence="16">
    <location>
        <begin position="404"/>
        <end position="407"/>
    </location>
</feature>
<keyword evidence="14 16" id="KW-0694">RNA-binding</keyword>
<keyword evidence="6 16" id="KW-0819">tRNA processing</keyword>
<dbReference type="GO" id="GO:0005737">
    <property type="term" value="C:cytoplasm"/>
    <property type="evidence" value="ECO:0007669"/>
    <property type="project" value="UniProtKB-SubCell"/>
</dbReference>
<feature type="binding site" evidence="16">
    <location>
        <position position="303"/>
    </location>
    <ligand>
        <name>Mg(2+)</name>
        <dbReference type="ChEBI" id="CHEBI:18420"/>
        <note>catalytic</note>
    </ligand>
</feature>
<keyword evidence="4 16" id="KW-0997">Cell inner membrane</keyword>
<dbReference type="GO" id="GO:0009898">
    <property type="term" value="C:cytoplasmic side of plasma membrane"/>
    <property type="evidence" value="ECO:0007669"/>
    <property type="project" value="UniProtKB-UniRule"/>
</dbReference>
<comment type="caution">
    <text evidence="19">The sequence shown here is derived from an EMBL/GenBank/DDBJ whole genome shotgun (WGS) entry which is preliminary data.</text>
</comment>
<evidence type="ECO:0000256" key="16">
    <source>
        <dbReference type="HAMAP-Rule" id="MF_00970"/>
    </source>
</evidence>
<evidence type="ECO:0000256" key="1">
    <source>
        <dbReference type="ARBA" id="ARBA00005663"/>
    </source>
</evidence>
<accession>A0A839UQS0</accession>
<evidence type="ECO:0000256" key="15">
    <source>
        <dbReference type="ARBA" id="ARBA00023136"/>
    </source>
</evidence>
<dbReference type="NCBIfam" id="NF008074">
    <property type="entry name" value="PRK10811.1"/>
    <property type="match status" value="1"/>
</dbReference>
<evidence type="ECO:0000256" key="3">
    <source>
        <dbReference type="ARBA" id="ARBA00022490"/>
    </source>
</evidence>
<protein>
    <recommendedName>
        <fullName evidence="16">Ribonuclease E</fullName>
        <shortName evidence="16">RNase E</shortName>
        <ecNumber evidence="16">3.1.26.12</ecNumber>
    </recommendedName>
</protein>
<dbReference type="Pfam" id="PF00575">
    <property type="entry name" value="S1"/>
    <property type="match status" value="1"/>
</dbReference>
<comment type="catalytic activity">
    <reaction evidence="16">
        <text>Endonucleolytic cleavage of single-stranded RNA in A- and U-rich regions.</text>
        <dbReference type="EC" id="3.1.26.12"/>
    </reaction>
</comment>
<evidence type="ECO:0000256" key="5">
    <source>
        <dbReference type="ARBA" id="ARBA00022552"/>
    </source>
</evidence>
<feature type="compositionally biased region" description="Low complexity" evidence="17">
    <location>
        <begin position="643"/>
        <end position="654"/>
    </location>
</feature>
<feature type="binding site" evidence="16">
    <location>
        <position position="404"/>
    </location>
    <ligand>
        <name>Zn(2+)</name>
        <dbReference type="ChEBI" id="CHEBI:29105"/>
        <note>ligand shared between dimeric partners</note>
    </ligand>
</feature>
<comment type="similarity">
    <text evidence="16">Belongs to the RNase E/G family. RNase E subfamily.</text>
</comment>
<comment type="cofactor">
    <cofactor evidence="16">
        <name>Zn(2+)</name>
        <dbReference type="ChEBI" id="CHEBI:29105"/>
    </cofactor>
    <text evidence="16">Binds 2 Zn(2+) ions per homotetramer.</text>
</comment>
<dbReference type="SUPFAM" id="SSF50249">
    <property type="entry name" value="Nucleic acid-binding proteins"/>
    <property type="match status" value="1"/>
</dbReference>
<comment type="function">
    <text evidence="16">Endoribonuclease that plays a central role in RNA processing and decay. Required for the maturation of 5S and 16S rRNAs and the majority of tRNAs. Also involved in the degradation of most mRNAs.</text>
</comment>
<dbReference type="InterPro" id="IPR012340">
    <property type="entry name" value="NA-bd_OB-fold"/>
</dbReference>
<evidence type="ECO:0000256" key="6">
    <source>
        <dbReference type="ARBA" id="ARBA00022694"/>
    </source>
</evidence>
<feature type="compositionally biased region" description="Basic and acidic residues" evidence="17">
    <location>
        <begin position="958"/>
        <end position="970"/>
    </location>
</feature>
<comment type="subcellular location">
    <subcellularLocation>
        <location evidence="16">Cytoplasm</location>
    </subcellularLocation>
    <subcellularLocation>
        <location evidence="16">Cell inner membrane</location>
        <topology evidence="16">Peripheral membrane protein</topology>
        <orientation evidence="16">Cytoplasmic side</orientation>
    </subcellularLocation>
</comment>
<dbReference type="InterPro" id="IPR048583">
    <property type="entry name" value="RNase_E_G_thioredoxin-like"/>
</dbReference>
<dbReference type="GO" id="GO:0000049">
    <property type="term" value="F:tRNA binding"/>
    <property type="evidence" value="ECO:0007669"/>
    <property type="project" value="UniProtKB-KW"/>
</dbReference>
<dbReference type="SMART" id="SM00316">
    <property type="entry name" value="S1"/>
    <property type="match status" value="1"/>
</dbReference>
<feature type="compositionally biased region" description="Low complexity" evidence="17">
    <location>
        <begin position="882"/>
        <end position="898"/>
    </location>
</feature>
<feature type="compositionally biased region" description="Low complexity" evidence="17">
    <location>
        <begin position="729"/>
        <end position="749"/>
    </location>
</feature>
<reference evidence="19 20" key="1">
    <citation type="submission" date="2020-08" db="EMBL/GenBank/DDBJ databases">
        <title>Genomic Encyclopedia of Type Strains, Phase III (KMG-III): the genomes of soil and plant-associated and newly described type strains.</title>
        <authorList>
            <person name="Whitman W."/>
        </authorList>
    </citation>
    <scope>NUCLEOTIDE SEQUENCE [LARGE SCALE GENOMIC DNA]</scope>
    <source>
        <strain evidence="19 20">CECT 8571</strain>
    </source>
</reference>
<dbReference type="GO" id="GO:0006402">
    <property type="term" value="P:mRNA catabolic process"/>
    <property type="evidence" value="ECO:0007669"/>
    <property type="project" value="UniProtKB-UniRule"/>
</dbReference>
<feature type="compositionally biased region" description="Basic and acidic residues" evidence="17">
    <location>
        <begin position="606"/>
        <end position="631"/>
    </location>
</feature>
<dbReference type="FunFam" id="2.40.50.140:FF:000040">
    <property type="entry name" value="Ribonuclease E"/>
    <property type="match status" value="1"/>
</dbReference>
<evidence type="ECO:0000256" key="10">
    <source>
        <dbReference type="ARBA" id="ARBA00022759"/>
    </source>
</evidence>
<keyword evidence="20" id="KW-1185">Reference proteome</keyword>
<keyword evidence="16" id="KW-0820">tRNA-binding</keyword>
<dbReference type="PROSITE" id="PS50126">
    <property type="entry name" value="S1"/>
    <property type="match status" value="1"/>
</dbReference>
<feature type="compositionally biased region" description="Acidic residues" evidence="17">
    <location>
        <begin position="837"/>
        <end position="846"/>
    </location>
</feature>
<dbReference type="NCBIfam" id="TIGR00757">
    <property type="entry name" value="RNaseEG"/>
    <property type="match status" value="1"/>
</dbReference>
<dbReference type="InterPro" id="IPR003029">
    <property type="entry name" value="S1_domain"/>
</dbReference>
<dbReference type="GO" id="GO:0019843">
    <property type="term" value="F:rRNA binding"/>
    <property type="evidence" value="ECO:0007669"/>
    <property type="project" value="UniProtKB-KW"/>
</dbReference>
<dbReference type="RefSeq" id="WP_183909694.1">
    <property type="nucleotide sequence ID" value="NZ_JACHXZ010000002.1"/>
</dbReference>
<keyword evidence="5 16" id="KW-0698">rRNA processing</keyword>
<dbReference type="Pfam" id="PF20833">
    <property type="entry name" value="RNase_E_G_Thio"/>
    <property type="match status" value="1"/>
</dbReference>
<dbReference type="PANTHER" id="PTHR30001:SF1">
    <property type="entry name" value="RIBONUCLEASE E_G-LIKE PROTEIN, CHLOROPLASTIC"/>
    <property type="match status" value="1"/>
</dbReference>
<comment type="similarity">
    <text evidence="1">Belongs to the RNase E/G family. RNase G subfamily.</text>
</comment>
<dbReference type="GO" id="GO:0008033">
    <property type="term" value="P:tRNA processing"/>
    <property type="evidence" value="ECO:0007669"/>
    <property type="project" value="UniProtKB-UniRule"/>
</dbReference>
<feature type="binding site" evidence="16">
    <location>
        <position position="407"/>
    </location>
    <ligand>
        <name>Zn(2+)</name>
        <dbReference type="ChEBI" id="CHEBI:29105"/>
        <note>ligand shared between dimeric partners</note>
    </ligand>
</feature>
<dbReference type="InterPro" id="IPR028878">
    <property type="entry name" value="RNase_E"/>
</dbReference>
<keyword evidence="9 16" id="KW-0699">rRNA-binding</keyword>
<dbReference type="InterPro" id="IPR004659">
    <property type="entry name" value="RNase_E/G"/>
</dbReference>
<dbReference type="GO" id="GO:0008995">
    <property type="term" value="F:ribonuclease E activity"/>
    <property type="evidence" value="ECO:0007669"/>
    <property type="project" value="UniProtKB-EC"/>
</dbReference>
<keyword evidence="10 16" id="KW-0255">Endonuclease</keyword>
<evidence type="ECO:0000256" key="12">
    <source>
        <dbReference type="ARBA" id="ARBA00022833"/>
    </source>
</evidence>
<dbReference type="GO" id="GO:0000287">
    <property type="term" value="F:magnesium ion binding"/>
    <property type="evidence" value="ECO:0007669"/>
    <property type="project" value="UniProtKB-UniRule"/>
</dbReference>
<gene>
    <name evidence="16" type="primary">rne</name>
    <name evidence="19" type="ORF">FHS30_001380</name>
</gene>
<evidence type="ECO:0000313" key="20">
    <source>
        <dbReference type="Proteomes" id="UP000559987"/>
    </source>
</evidence>
<evidence type="ECO:0000256" key="17">
    <source>
        <dbReference type="SAM" id="MobiDB-lite"/>
    </source>
</evidence>
<feature type="region of interest" description="Disordered" evidence="17">
    <location>
        <begin position="562"/>
        <end position="970"/>
    </location>
</feature>
<evidence type="ECO:0000256" key="11">
    <source>
        <dbReference type="ARBA" id="ARBA00022801"/>
    </source>
</evidence>
<keyword evidence="13 16" id="KW-0460">Magnesium</keyword>
<keyword evidence="15 16" id="KW-0472">Membrane</keyword>
<evidence type="ECO:0000256" key="13">
    <source>
        <dbReference type="ARBA" id="ARBA00022842"/>
    </source>
</evidence>
<evidence type="ECO:0000256" key="4">
    <source>
        <dbReference type="ARBA" id="ARBA00022519"/>
    </source>
</evidence>
<dbReference type="Gene3D" id="2.40.50.140">
    <property type="entry name" value="Nucleic acid-binding proteins"/>
    <property type="match status" value="1"/>
</dbReference>
<evidence type="ECO:0000256" key="9">
    <source>
        <dbReference type="ARBA" id="ARBA00022730"/>
    </source>
</evidence>
<dbReference type="EC" id="3.1.26.12" evidence="16"/>
<evidence type="ECO:0000256" key="7">
    <source>
        <dbReference type="ARBA" id="ARBA00022722"/>
    </source>
</evidence>
<keyword evidence="3 16" id="KW-0963">Cytoplasm</keyword>
<keyword evidence="11 16" id="KW-0378">Hydrolase</keyword>
<comment type="subunit">
    <text evidence="16">Component of the RNA degradosome, which is a multiprotein complex involved in RNA processing and mRNA degradation. Within the RNA degradosome, RNase E assembles into a homotetramer formed by a dimer of dimers.</text>
</comment>
<keyword evidence="8 16" id="KW-0479">Metal-binding</keyword>
<evidence type="ECO:0000256" key="2">
    <source>
        <dbReference type="ARBA" id="ARBA00022475"/>
    </source>
</evidence>
<proteinExistence type="inferred from homology"/>
<dbReference type="Pfam" id="PF10150">
    <property type="entry name" value="RNase_E_G"/>
    <property type="match status" value="1"/>
</dbReference>
<evidence type="ECO:0000313" key="19">
    <source>
        <dbReference type="EMBL" id="MBB3168196.1"/>
    </source>
</evidence>
<sequence length="970" mass="107077">MKRMLINATQPEELRVALVDGQWLYDLDIENRNREQKKANIYKGKITRVEPSLEAAFVDYGAERHGFLPLKEISREYFSKSPKDVDGRVKIKDVLKEGQEVIVQVDKEERGNKGAALTTFVSLAGRYLVLMPNNPRAGGISRRIEGEERAELRDALSDIQVPQGMGIIVRTAGIGRSSEELQWDMDYLLRQWAAIKDEADNSKAPHFLFQESNVIIRAIRDYLRQDVGEVIVDNQDAFNLACAFIQQVMPNYQSKIKLYEDDIPLFNRYQIESQIETAFEREVKLPSGGSIVIDPTEALVSIDINSSRATKGGDIEETALQTNLEAATEIARQLRLRDIGGLVVIDFIDMQAAKNQREVENRIREALEMDRARVQVGRISRFGLLEMSRQRLRPSLEETMSKVCPRCSGQGTIRSTKSLALSILRLVEEEAQKERSAEIRAIAPVSVATYLLNEKRKTISKIEARNNIRVLIVPKPELQTPHFEVQRLRDDDEGTLETSYKISSPAELLEADVEMTAAPKPVARAAVQQVAPTQPAPTPTPEAKPSIIAQWIAALLALFAPKPKAKKSTKGTSEHRRNSRNRNQGGNRRRGRRNNSDESSNTAAESKPEKSDNKRSQKSDDNTEGNEEQRGTRRRRRRRRGGNSDNNTDGSGENKSADTQAQNNQPAAEKVPEPAEPVEANADDNEDRPARRPSSRRGRTQERRRGRRSEQVEKLEQSNESEAEQPASTEPQTAPSAPQTAADTAPTQAKTDESNAQEAPQPTGADESVAADATEPSPTATNDTVAVKIDDPIEHANDDAQPVNEAPAAKADNTDPQPVSESADAVTTDAEKAPEGESTEVIEEAPAETTQAKVDAQDQAETTPAPQAEKEAVVESTPVAPAQTEASESAEDSSTTNSPAHQQDNYVRPSNDPRSNPKPVGQVMVTTETRQKSTARPLNTAVPAAIERTPKAITRPANDPRNKRPSEADA</sequence>
<dbReference type="AlphaFoldDB" id="A0A839UQS0"/>
<comment type="cofactor">
    <cofactor evidence="16">
        <name>Mg(2+)</name>
        <dbReference type="ChEBI" id="CHEBI:18420"/>
    </cofactor>
    <text evidence="16">Binds 1 Mg(2+) ion per subunit.</text>
</comment>
<evidence type="ECO:0000256" key="14">
    <source>
        <dbReference type="ARBA" id="ARBA00022884"/>
    </source>
</evidence>
<dbReference type="GO" id="GO:0008270">
    <property type="term" value="F:zinc ion binding"/>
    <property type="evidence" value="ECO:0007669"/>
    <property type="project" value="UniProtKB-UniRule"/>
</dbReference>
<feature type="binding site" evidence="16">
    <location>
        <position position="346"/>
    </location>
    <ligand>
        <name>Mg(2+)</name>
        <dbReference type="ChEBI" id="CHEBI:18420"/>
        <note>catalytic</note>
    </ligand>
</feature>
<dbReference type="PANTHER" id="PTHR30001">
    <property type="entry name" value="RIBONUCLEASE"/>
    <property type="match status" value="1"/>
</dbReference>
<organism evidence="19 20">
    <name type="scientific">Simiduia aestuariiviva</name>
    <dbReference type="NCBI Taxonomy" id="1510459"/>
    <lineage>
        <taxon>Bacteria</taxon>
        <taxon>Pseudomonadati</taxon>
        <taxon>Pseudomonadota</taxon>
        <taxon>Gammaproteobacteria</taxon>
        <taxon>Cellvibrionales</taxon>
        <taxon>Cellvibrionaceae</taxon>
        <taxon>Simiduia</taxon>
    </lineage>
</organism>
<feature type="compositionally biased region" description="Basic residues" evidence="17">
    <location>
        <begin position="632"/>
        <end position="641"/>
    </location>
</feature>
<evidence type="ECO:0000256" key="8">
    <source>
        <dbReference type="ARBA" id="ARBA00022723"/>
    </source>
</evidence>
<keyword evidence="12 16" id="KW-0862">Zinc</keyword>
<name>A0A839UQS0_9GAMM</name>
<feature type="compositionally biased region" description="Basic and acidic residues" evidence="17">
    <location>
        <begin position="788"/>
        <end position="798"/>
    </location>
</feature>
<feature type="domain" description="S1 motif" evidence="18">
    <location>
        <begin position="39"/>
        <end position="120"/>
    </location>
</feature>
<dbReference type="GO" id="GO:0006364">
    <property type="term" value="P:rRNA processing"/>
    <property type="evidence" value="ECO:0007669"/>
    <property type="project" value="UniProtKB-UniRule"/>
</dbReference>
<keyword evidence="7 16" id="KW-0540">Nuclease</keyword>